<evidence type="ECO:0000313" key="4">
    <source>
        <dbReference type="Proteomes" id="UP000289794"/>
    </source>
</evidence>
<dbReference type="RefSeq" id="WP_130180322.1">
    <property type="nucleotide sequence ID" value="NZ_CP035945.1"/>
</dbReference>
<feature type="transmembrane region" description="Helical" evidence="1">
    <location>
        <begin position="93"/>
        <end position="114"/>
    </location>
</feature>
<feature type="transmembrane region" description="Helical" evidence="1">
    <location>
        <begin position="36"/>
        <end position="54"/>
    </location>
</feature>
<evidence type="ECO:0000256" key="1">
    <source>
        <dbReference type="SAM" id="Phobius"/>
    </source>
</evidence>
<dbReference type="CDD" id="cd16935">
    <property type="entry name" value="HATPase_AgrC-ComD-like"/>
    <property type="match status" value="1"/>
</dbReference>
<gene>
    <name evidence="3" type="ORF">PMF13cell1_01477</name>
</gene>
<dbReference type="InterPro" id="IPR032834">
    <property type="entry name" value="NatK-like_C"/>
</dbReference>
<dbReference type="Proteomes" id="UP000289794">
    <property type="component" value="Chromosome"/>
</dbReference>
<evidence type="ECO:0000313" key="3">
    <source>
        <dbReference type="EMBL" id="QBE95951.1"/>
    </source>
</evidence>
<proteinExistence type="predicted"/>
<keyword evidence="1" id="KW-0812">Transmembrane</keyword>
<dbReference type="Pfam" id="PF14501">
    <property type="entry name" value="HATPase_c_5"/>
    <property type="match status" value="1"/>
</dbReference>
<keyword evidence="1" id="KW-0472">Membrane</keyword>
<accession>A0A4P6LUD0</accession>
<protein>
    <recommendedName>
        <fullName evidence="2">Sensor histidine kinase NatK-like C-terminal domain-containing protein</fullName>
    </recommendedName>
</protein>
<dbReference type="PANTHER" id="PTHR40448:SF1">
    <property type="entry name" value="TWO-COMPONENT SENSOR HISTIDINE KINASE"/>
    <property type="match status" value="1"/>
</dbReference>
<dbReference type="AlphaFoldDB" id="A0A4P6LUD0"/>
<dbReference type="GO" id="GO:0042802">
    <property type="term" value="F:identical protein binding"/>
    <property type="evidence" value="ECO:0007669"/>
    <property type="project" value="TreeGrafter"/>
</dbReference>
<reference evidence="3 4" key="1">
    <citation type="submission" date="2019-01" db="EMBL/GenBank/DDBJ databases">
        <title>PMF-metabolizing Aryl O-demethylase.</title>
        <authorList>
            <person name="Kim M."/>
        </authorList>
    </citation>
    <scope>NUCLEOTIDE SEQUENCE [LARGE SCALE GENOMIC DNA]</scope>
    <source>
        <strain evidence="3 4">PMF1</strain>
    </source>
</reference>
<feature type="domain" description="Sensor histidine kinase NatK-like C-terminal" evidence="2">
    <location>
        <begin position="335"/>
        <end position="434"/>
    </location>
</feature>
<keyword evidence="1" id="KW-1133">Transmembrane helix</keyword>
<organism evidence="3 4">
    <name type="scientific">Blautia producta</name>
    <dbReference type="NCBI Taxonomy" id="33035"/>
    <lineage>
        <taxon>Bacteria</taxon>
        <taxon>Bacillati</taxon>
        <taxon>Bacillota</taxon>
        <taxon>Clostridia</taxon>
        <taxon>Lachnospirales</taxon>
        <taxon>Lachnospiraceae</taxon>
        <taxon>Blautia</taxon>
    </lineage>
</organism>
<feature type="transmembrane region" description="Helical" evidence="1">
    <location>
        <begin position="6"/>
        <end position="24"/>
    </location>
</feature>
<dbReference type="SUPFAM" id="SSF55874">
    <property type="entry name" value="ATPase domain of HSP90 chaperone/DNA topoisomerase II/histidine kinase"/>
    <property type="match status" value="1"/>
</dbReference>
<dbReference type="InterPro" id="IPR036890">
    <property type="entry name" value="HATPase_C_sf"/>
</dbReference>
<feature type="transmembrane region" description="Helical" evidence="1">
    <location>
        <begin position="197"/>
        <end position="217"/>
    </location>
</feature>
<feature type="transmembrane region" description="Helical" evidence="1">
    <location>
        <begin position="166"/>
        <end position="185"/>
    </location>
</feature>
<sequence>MEWFWNLIQLFLGTFELCICYGFLNLFMEKKYGEKIIKSLLIIFIIIFSFLINFNRQISGYSYALIIVLIILIGVFANIIYKDKVGRIFSAVALFYFTLTMLDLFCVYSCGVLLQQPGIGISVSAFIDAERILTLLIARIIMFILYLLLKKKKEMHNLFSHENTKIINGIIVFEAIGVYVFQYVYGYNYTSAIVSGWYLFFLIIIFMISVFITYILYRRQQEEINYAKLRTELLEYNYNNIYDGYINSEKIYHDMKNHIIIISQYIMQDEKEKALKYIECIKGPILYLDNSEWSGIKVIDFVLNYKLMEAEKEKIQIKYEVDTITNKEFLIQDHELCALLSNLLDNAIEASKLVEEDKREINVSIRYINNMLMIKTINNISTPPLEKAGRFITKKKNKEKHGIGLNSIQNVVSKYEGCMETVYDEKQFCVNLTLFC</sequence>
<dbReference type="KEGG" id="bpro:PMF13cell1_01477"/>
<dbReference type="PANTHER" id="PTHR40448">
    <property type="entry name" value="TWO-COMPONENT SENSOR HISTIDINE KINASE"/>
    <property type="match status" value="1"/>
</dbReference>
<dbReference type="Gene3D" id="3.30.565.10">
    <property type="entry name" value="Histidine kinase-like ATPase, C-terminal domain"/>
    <property type="match status" value="1"/>
</dbReference>
<feature type="transmembrane region" description="Helical" evidence="1">
    <location>
        <begin position="126"/>
        <end position="146"/>
    </location>
</feature>
<dbReference type="EMBL" id="CP035945">
    <property type="protein sequence ID" value="QBE95951.1"/>
    <property type="molecule type" value="Genomic_DNA"/>
</dbReference>
<evidence type="ECO:0000259" key="2">
    <source>
        <dbReference type="Pfam" id="PF14501"/>
    </source>
</evidence>
<name>A0A4P6LUD0_9FIRM</name>
<feature type="transmembrane region" description="Helical" evidence="1">
    <location>
        <begin position="60"/>
        <end position="81"/>
    </location>
</feature>